<protein>
    <submittedName>
        <fullName evidence="4">Gag-Pol polyprotein</fullName>
    </submittedName>
</protein>
<gene>
    <name evidence="4" type="ORF">Tci_026617</name>
</gene>
<dbReference type="AlphaFoldDB" id="A0A6L2L089"/>
<evidence type="ECO:0000256" key="2">
    <source>
        <dbReference type="SAM" id="MobiDB-lite"/>
    </source>
</evidence>
<keyword evidence="1" id="KW-0175">Coiled coil</keyword>
<sequence>MEERSLDDSECSSTSSLSNHEEFPSGRASRNRSTKWKKLMKKLVQESKKSIYGFSKPFNPPYNFKWTEKTVPVAKGSSETTTEWIDNDIYSIVDACPNAYEMWKVTERLKQGESINVQDLKPIYIGSLGNSYHGMTTRTANPLALVAQQQPVYHPKNHPNHYTQNSSTRSQPAATKNEGKQIVNSSTPIYDQEPALVADDDEMSREKEIDMLMALISLSFKKIYEPTNNYLKTSSNTSRANQENSLRINRGTGVCQKPKRAKDAAYHKENMLLCKQEEAEIQLNAEQPDWKDDTDDETNDQELEAHYMYMAQIQKVTQDVAGNSGLIFDTEPLLKVQNDNDNNYVFSNDREQLEKPESVNDTYLEEQGDTNITTDSLDMCDNGETVDQDDDDLAKECDLLTSLIEKLKGEIEDFKTKNQSLESSNNHFKEANNELSKTNQLMFKDLKKFQVELVSAPIQEQRETSSRYVDSSNMLTFYHRHPSEHRLSKDHPLEQVIGSPSQSIRTKRQLEIDDEMCMFELTVSRTKPKNIKEAMADSTWIEAMQEGIHQFDRLDVWELVDKPLCKNVINMKWLWKNKRDEENTVIRNKARLVAKGYAQKERVNFEESFAPVALLEAVLLFITYVAHKSFPVYQMDVKIAFLYVPLKEEVYVNQPDGFVDPYHPNQVYRLKKALYGLKQAPRA</sequence>
<organism evidence="4">
    <name type="scientific">Tanacetum cinerariifolium</name>
    <name type="common">Dalmatian daisy</name>
    <name type="synonym">Chrysanthemum cinerariifolium</name>
    <dbReference type="NCBI Taxonomy" id="118510"/>
    <lineage>
        <taxon>Eukaryota</taxon>
        <taxon>Viridiplantae</taxon>
        <taxon>Streptophyta</taxon>
        <taxon>Embryophyta</taxon>
        <taxon>Tracheophyta</taxon>
        <taxon>Spermatophyta</taxon>
        <taxon>Magnoliopsida</taxon>
        <taxon>eudicotyledons</taxon>
        <taxon>Gunneridae</taxon>
        <taxon>Pentapetalae</taxon>
        <taxon>asterids</taxon>
        <taxon>campanulids</taxon>
        <taxon>Asterales</taxon>
        <taxon>Asteraceae</taxon>
        <taxon>Asteroideae</taxon>
        <taxon>Anthemideae</taxon>
        <taxon>Anthemidinae</taxon>
        <taxon>Tanacetum</taxon>
    </lineage>
</organism>
<dbReference type="InterPro" id="IPR013103">
    <property type="entry name" value="RVT_2"/>
</dbReference>
<feature type="coiled-coil region" evidence="1">
    <location>
        <begin position="397"/>
        <end position="441"/>
    </location>
</feature>
<comment type="caution">
    <text evidence="4">The sequence shown here is derived from an EMBL/GenBank/DDBJ whole genome shotgun (WGS) entry which is preliminary data.</text>
</comment>
<dbReference type="Pfam" id="PF07727">
    <property type="entry name" value="RVT_2"/>
    <property type="match status" value="1"/>
</dbReference>
<proteinExistence type="predicted"/>
<evidence type="ECO:0000313" key="4">
    <source>
        <dbReference type="EMBL" id="GEU54639.1"/>
    </source>
</evidence>
<evidence type="ECO:0000256" key="1">
    <source>
        <dbReference type="SAM" id="Coils"/>
    </source>
</evidence>
<accession>A0A6L2L089</accession>
<evidence type="ECO:0000259" key="3">
    <source>
        <dbReference type="Pfam" id="PF07727"/>
    </source>
</evidence>
<feature type="domain" description="Reverse transcriptase Ty1/copia-type" evidence="3">
    <location>
        <begin position="555"/>
        <end position="682"/>
    </location>
</feature>
<dbReference type="EMBL" id="BKCJ010003364">
    <property type="protein sequence ID" value="GEU54639.1"/>
    <property type="molecule type" value="Genomic_DNA"/>
</dbReference>
<feature type="compositionally biased region" description="Polar residues" evidence="2">
    <location>
        <begin position="160"/>
        <end position="174"/>
    </location>
</feature>
<reference evidence="4" key="1">
    <citation type="journal article" date="2019" name="Sci. Rep.">
        <title>Draft genome of Tanacetum cinerariifolium, the natural source of mosquito coil.</title>
        <authorList>
            <person name="Yamashiro T."/>
            <person name="Shiraishi A."/>
            <person name="Satake H."/>
            <person name="Nakayama K."/>
        </authorList>
    </citation>
    <scope>NUCLEOTIDE SEQUENCE</scope>
</reference>
<feature type="region of interest" description="Disordered" evidence="2">
    <location>
        <begin position="1"/>
        <end position="34"/>
    </location>
</feature>
<feature type="region of interest" description="Disordered" evidence="2">
    <location>
        <begin position="153"/>
        <end position="185"/>
    </location>
</feature>
<name>A0A6L2L089_TANCI</name>